<evidence type="ECO:0000313" key="3">
    <source>
        <dbReference type="Proteomes" id="UP000037397"/>
    </source>
</evidence>
<name>A0A0L6CKH6_9MICO</name>
<keyword evidence="1" id="KW-0472">Membrane</keyword>
<organism evidence="2 3">
    <name type="scientific">Luteipulveratus halotolerans</name>
    <dbReference type="NCBI Taxonomy" id="1631356"/>
    <lineage>
        <taxon>Bacteria</taxon>
        <taxon>Bacillati</taxon>
        <taxon>Actinomycetota</taxon>
        <taxon>Actinomycetes</taxon>
        <taxon>Micrococcales</taxon>
        <taxon>Dermacoccaceae</taxon>
        <taxon>Luteipulveratus</taxon>
    </lineage>
</organism>
<dbReference type="STRING" id="1631356.VV01_15845"/>
<feature type="transmembrane region" description="Helical" evidence="1">
    <location>
        <begin position="134"/>
        <end position="151"/>
    </location>
</feature>
<dbReference type="EMBL" id="LAIR01000002">
    <property type="protein sequence ID" value="KNX38277.1"/>
    <property type="molecule type" value="Genomic_DNA"/>
</dbReference>
<keyword evidence="3" id="KW-1185">Reference proteome</keyword>
<proteinExistence type="predicted"/>
<reference evidence="3" key="1">
    <citation type="submission" date="2015-03" db="EMBL/GenBank/DDBJ databases">
        <title>Luteipulveratus halotolerans sp. nov., a novel actinobacterium (Dermacoccaceae) from Sarawak, Malaysia.</title>
        <authorList>
            <person name="Juboi H."/>
            <person name="Basik A."/>
            <person name="Shamsul S.S."/>
            <person name="Arnold P."/>
            <person name="Schmitt E.K."/>
            <person name="Sanglier J.-J."/>
            <person name="Yeo T."/>
        </authorList>
    </citation>
    <scope>NUCLEOTIDE SEQUENCE [LARGE SCALE GENOMIC DNA]</scope>
    <source>
        <strain evidence="3">C296001</strain>
    </source>
</reference>
<evidence type="ECO:0000313" key="2">
    <source>
        <dbReference type="EMBL" id="KNX38277.1"/>
    </source>
</evidence>
<keyword evidence="1" id="KW-1133">Transmembrane helix</keyword>
<keyword evidence="1" id="KW-0812">Transmembrane</keyword>
<protein>
    <submittedName>
        <fullName evidence="2">Uncharacterized protein</fullName>
    </submittedName>
</protein>
<comment type="caution">
    <text evidence="2">The sequence shown here is derived from an EMBL/GenBank/DDBJ whole genome shotgun (WGS) entry which is preliminary data.</text>
</comment>
<sequence>MPIALVLGGLWAWWVRARLRSSYLERIVRAARGSAARARTVTLTWQTTAALVATAAVAVAMVAQIAWDAAYVRIPLLLLVIAVYVPLTTLASGRDETVGKQRKVQVRRSVQQRLAEAGANAEVARAVAKVSRPFSYYGLLVLVASAVLLTWHDV</sequence>
<dbReference type="Proteomes" id="UP000037397">
    <property type="component" value="Unassembled WGS sequence"/>
</dbReference>
<accession>A0A0L6CKH6</accession>
<feature type="transmembrane region" description="Helical" evidence="1">
    <location>
        <begin position="43"/>
        <end position="63"/>
    </location>
</feature>
<feature type="transmembrane region" description="Helical" evidence="1">
    <location>
        <begin position="70"/>
        <end position="87"/>
    </location>
</feature>
<gene>
    <name evidence="2" type="ORF">VV01_15845</name>
</gene>
<evidence type="ECO:0000256" key="1">
    <source>
        <dbReference type="SAM" id="Phobius"/>
    </source>
</evidence>
<dbReference type="AlphaFoldDB" id="A0A0L6CKH6"/>